<proteinExistence type="predicted"/>
<keyword evidence="2" id="KW-1185">Reference proteome</keyword>
<name>A0A1H3WJG0_9BACT</name>
<protein>
    <submittedName>
        <fullName evidence="1">Uncharacterized protein</fullName>
    </submittedName>
</protein>
<gene>
    <name evidence="1" type="ORF">SAMN05192529_10367</name>
</gene>
<organism evidence="1 2">
    <name type="scientific">Arachidicoccus rhizosphaerae</name>
    <dbReference type="NCBI Taxonomy" id="551991"/>
    <lineage>
        <taxon>Bacteria</taxon>
        <taxon>Pseudomonadati</taxon>
        <taxon>Bacteroidota</taxon>
        <taxon>Chitinophagia</taxon>
        <taxon>Chitinophagales</taxon>
        <taxon>Chitinophagaceae</taxon>
        <taxon>Arachidicoccus</taxon>
    </lineage>
</organism>
<dbReference type="EMBL" id="FNQY01000003">
    <property type="protein sequence ID" value="SDZ87080.1"/>
    <property type="molecule type" value="Genomic_DNA"/>
</dbReference>
<evidence type="ECO:0000313" key="1">
    <source>
        <dbReference type="EMBL" id="SDZ87080.1"/>
    </source>
</evidence>
<sequence length="52" mass="5888">MRQDSSSKIRNSAKFVGYSVHARTLEGTQIMQSTSKIFALNEYKALLNKSHN</sequence>
<evidence type="ECO:0000313" key="2">
    <source>
        <dbReference type="Proteomes" id="UP000199041"/>
    </source>
</evidence>
<accession>A0A1H3WJG0</accession>
<dbReference type="STRING" id="551991.SAMN05192529_10367"/>
<dbReference type="Proteomes" id="UP000199041">
    <property type="component" value="Unassembled WGS sequence"/>
</dbReference>
<dbReference type="AlphaFoldDB" id="A0A1H3WJG0"/>
<reference evidence="1 2" key="1">
    <citation type="submission" date="2016-10" db="EMBL/GenBank/DDBJ databases">
        <authorList>
            <person name="de Groot N.N."/>
        </authorList>
    </citation>
    <scope>NUCLEOTIDE SEQUENCE [LARGE SCALE GENOMIC DNA]</scope>
    <source>
        <strain evidence="1 2">Vu-144</strain>
    </source>
</reference>